<proteinExistence type="predicted"/>
<dbReference type="Proteomes" id="UP000322159">
    <property type="component" value="Chromosome"/>
</dbReference>
<feature type="domain" description="HTH cro/C1-type" evidence="1">
    <location>
        <begin position="20"/>
        <end position="80"/>
    </location>
</feature>
<dbReference type="CDD" id="cd00093">
    <property type="entry name" value="HTH_XRE"/>
    <property type="match status" value="1"/>
</dbReference>
<dbReference type="EMBL" id="CP043504">
    <property type="protein sequence ID" value="QEO10629.1"/>
    <property type="molecule type" value="Genomic_DNA"/>
</dbReference>
<sequence length="96" mass="10673">MRDDPEGRWDAYAREFGVRLHRTRVAVGLTQEDLAHAAGITRSHYQQLEKGLSRPGVAANPSLRTLISLARALGVRPEELIPRLDDDGSTARRSAR</sequence>
<dbReference type="PROSITE" id="PS50943">
    <property type="entry name" value="HTH_CROC1"/>
    <property type="match status" value="1"/>
</dbReference>
<dbReference type="SMART" id="SM00530">
    <property type="entry name" value="HTH_XRE"/>
    <property type="match status" value="1"/>
</dbReference>
<dbReference type="RefSeq" id="WP_149326044.1">
    <property type="nucleotide sequence ID" value="NZ_CP043504.1"/>
</dbReference>
<evidence type="ECO:0000259" key="1">
    <source>
        <dbReference type="PROSITE" id="PS50943"/>
    </source>
</evidence>
<name>A0A5C1YC21_9MICO</name>
<organism evidence="2 3">
    <name type="scientific">Protaetiibacter larvae</name>
    <dbReference type="NCBI Taxonomy" id="2592654"/>
    <lineage>
        <taxon>Bacteria</taxon>
        <taxon>Bacillati</taxon>
        <taxon>Actinomycetota</taxon>
        <taxon>Actinomycetes</taxon>
        <taxon>Micrococcales</taxon>
        <taxon>Microbacteriaceae</taxon>
        <taxon>Protaetiibacter</taxon>
    </lineage>
</organism>
<accession>A0A5C1YC21</accession>
<dbReference type="GO" id="GO:0003677">
    <property type="term" value="F:DNA binding"/>
    <property type="evidence" value="ECO:0007669"/>
    <property type="project" value="InterPro"/>
</dbReference>
<dbReference type="OrthoDB" id="5074395at2"/>
<evidence type="ECO:0000313" key="3">
    <source>
        <dbReference type="Proteomes" id="UP000322159"/>
    </source>
</evidence>
<dbReference type="Gene3D" id="1.10.260.40">
    <property type="entry name" value="lambda repressor-like DNA-binding domains"/>
    <property type="match status" value="1"/>
</dbReference>
<dbReference type="Pfam" id="PF01381">
    <property type="entry name" value="HTH_3"/>
    <property type="match status" value="1"/>
</dbReference>
<protein>
    <submittedName>
        <fullName evidence="2">Helix-turn-helix transcriptional regulator</fullName>
    </submittedName>
</protein>
<dbReference type="AlphaFoldDB" id="A0A5C1YC21"/>
<dbReference type="InterPro" id="IPR001387">
    <property type="entry name" value="Cro/C1-type_HTH"/>
</dbReference>
<evidence type="ECO:0000313" key="2">
    <source>
        <dbReference type="EMBL" id="QEO10629.1"/>
    </source>
</evidence>
<dbReference type="KEGG" id="lyk:FLP23_11815"/>
<keyword evidence="3" id="KW-1185">Reference proteome</keyword>
<gene>
    <name evidence="2" type="ORF">FLP23_11815</name>
</gene>
<dbReference type="SUPFAM" id="SSF47413">
    <property type="entry name" value="lambda repressor-like DNA-binding domains"/>
    <property type="match status" value="1"/>
</dbReference>
<reference evidence="2 3" key="1">
    <citation type="submission" date="2019-09" db="EMBL/GenBank/DDBJ databases">
        <title>Genome sequencing of strain KACC 19322.</title>
        <authorList>
            <person name="Heo J."/>
            <person name="Kim S.-J."/>
            <person name="Kim J.-S."/>
            <person name="Hong S.-B."/>
            <person name="Kwon S.-W."/>
        </authorList>
    </citation>
    <scope>NUCLEOTIDE SEQUENCE [LARGE SCALE GENOMIC DNA]</scope>
    <source>
        <strain evidence="2 3">KACC 19322</strain>
    </source>
</reference>
<dbReference type="InterPro" id="IPR010982">
    <property type="entry name" value="Lambda_DNA-bd_dom_sf"/>
</dbReference>